<proteinExistence type="inferred from homology"/>
<keyword evidence="24" id="KW-0732">Signal</keyword>
<sequence>MLLCPCLVIFLRVALSSFYGSLSAAYNALLDFGPANFFLLYAPRPDFKVTLGYGVWILLQVALYQFLPSKLSTGQLTPAGNLLKYRTNGLLAWIITHVLFLTLSIFGFLDPAILARHWEALLVTANIAGFLLTGLAYAKAHLSPTHEKDRKFSGSIMYDVYMGIELNPRIGKYFDFKLFTNGRPGIVAWTLIDFSFIAYQYQTHGYITKSILVSTILHTIYVVDFFINEDWYLRTIDICHDHFGFYLAWGSLVWLPAVYTLQTQYLARNPILWSNFQAAAILITGIGGYILFRSVNHQKDLVRRTKGICNLWGAPAKVLRVKYQTNDGLEHDSLLLFSGWWGLARHVNYLGDLILSYSMCATCGFTHLLPWTYAIFMTILLIHRCWRDEERCSKKYGKGWEEYCKRVRWVIVPGIY</sequence>
<evidence type="ECO:0000256" key="1">
    <source>
        <dbReference type="ARBA" id="ARBA00004477"/>
    </source>
</evidence>
<dbReference type="InterPro" id="IPR018083">
    <property type="entry name" value="Sterol_reductase_CS"/>
</dbReference>
<comment type="catalytic activity">
    <reaction evidence="22">
        <text>7-dehydrodesmosterol + NADPH + H(+) = desmosterol + NADP(+)</text>
        <dbReference type="Rhea" id="RHEA:46740"/>
        <dbReference type="ChEBI" id="CHEBI:15378"/>
        <dbReference type="ChEBI" id="CHEBI:17737"/>
        <dbReference type="ChEBI" id="CHEBI:27910"/>
        <dbReference type="ChEBI" id="CHEBI:57783"/>
        <dbReference type="ChEBI" id="CHEBI:58349"/>
    </reaction>
    <physiologicalReaction direction="left-to-right" evidence="22">
        <dbReference type="Rhea" id="RHEA:46741"/>
    </physiologicalReaction>
</comment>
<evidence type="ECO:0000256" key="16">
    <source>
        <dbReference type="ARBA" id="ARBA00023166"/>
    </source>
</evidence>
<dbReference type="GO" id="GO:0005789">
    <property type="term" value="C:endoplasmic reticulum membrane"/>
    <property type="evidence" value="ECO:0007669"/>
    <property type="project" value="UniProtKB-SubCell"/>
</dbReference>
<evidence type="ECO:0000256" key="13">
    <source>
        <dbReference type="ARBA" id="ARBA00023011"/>
    </source>
</evidence>
<dbReference type="Proteomes" id="UP000235371">
    <property type="component" value="Unassembled WGS sequence"/>
</dbReference>
<feature type="chain" id="PRO_5014405437" description="7-dehydrocholesterol reductase" evidence="24">
    <location>
        <begin position="17"/>
        <end position="416"/>
    </location>
</feature>
<keyword evidence="16 23" id="KW-1207">Sterol metabolism</keyword>
<evidence type="ECO:0000256" key="14">
    <source>
        <dbReference type="ARBA" id="ARBA00023098"/>
    </source>
</evidence>
<dbReference type="PROSITE" id="PS01018">
    <property type="entry name" value="STEROL_REDUCT_2"/>
    <property type="match status" value="1"/>
</dbReference>
<comment type="pathway">
    <text evidence="2">Steroid biosynthesis; cholesterol biosynthesis.</text>
</comment>
<evidence type="ECO:0000256" key="21">
    <source>
        <dbReference type="ARBA" id="ARBA00047795"/>
    </source>
</evidence>
<evidence type="ECO:0000256" key="11">
    <source>
        <dbReference type="ARBA" id="ARBA00022989"/>
    </source>
</evidence>
<dbReference type="PROSITE" id="PS01017">
    <property type="entry name" value="STEROL_REDUCT_1"/>
    <property type="match status" value="1"/>
</dbReference>
<gene>
    <name evidence="25" type="ORF">K444DRAFT_540543</name>
</gene>
<keyword evidence="17 23" id="KW-0753">Steroid metabolism</keyword>
<evidence type="ECO:0000256" key="6">
    <source>
        <dbReference type="ARBA" id="ARBA00022692"/>
    </source>
</evidence>
<keyword evidence="12 23" id="KW-0560">Oxidoreductase</keyword>
<evidence type="ECO:0000256" key="22">
    <source>
        <dbReference type="ARBA" id="ARBA00047826"/>
    </source>
</evidence>
<comment type="catalytic activity">
    <reaction evidence="21">
        <text>cholesterol + NADP(+) = 7-dehydrocholesterol + NADPH + H(+)</text>
        <dbReference type="Rhea" id="RHEA:23984"/>
        <dbReference type="ChEBI" id="CHEBI:15378"/>
        <dbReference type="ChEBI" id="CHEBI:16113"/>
        <dbReference type="ChEBI" id="CHEBI:17759"/>
        <dbReference type="ChEBI" id="CHEBI:57783"/>
        <dbReference type="ChEBI" id="CHEBI:58349"/>
        <dbReference type="EC" id="1.3.1.21"/>
    </reaction>
    <physiologicalReaction direction="right-to-left" evidence="21">
        <dbReference type="Rhea" id="RHEA:23986"/>
    </physiologicalReaction>
</comment>
<keyword evidence="7" id="KW-0152">Cholesterol biosynthesis</keyword>
<keyword evidence="26" id="KW-1185">Reference proteome</keyword>
<keyword evidence="13 23" id="KW-0756">Sterol biosynthesis</keyword>
<dbReference type="FunFam" id="1.20.120.1630:FF:000004">
    <property type="entry name" value="7-dehydrocholesterol reductase"/>
    <property type="match status" value="1"/>
</dbReference>
<evidence type="ECO:0000256" key="7">
    <source>
        <dbReference type="ARBA" id="ARBA00022778"/>
    </source>
</evidence>
<dbReference type="GO" id="GO:0047598">
    <property type="term" value="F:7-dehydrocholesterol reductase activity"/>
    <property type="evidence" value="ECO:0007669"/>
    <property type="project" value="UniProtKB-EC"/>
</dbReference>
<evidence type="ECO:0000313" key="26">
    <source>
        <dbReference type="Proteomes" id="UP000235371"/>
    </source>
</evidence>
<dbReference type="InParanoid" id="A0A2J6STJ8"/>
<evidence type="ECO:0000256" key="4">
    <source>
        <dbReference type="ARBA" id="ARBA00022516"/>
    </source>
</evidence>
<reference evidence="25 26" key="1">
    <citation type="submission" date="2016-04" db="EMBL/GenBank/DDBJ databases">
        <title>A degradative enzymes factory behind the ericoid mycorrhizal symbiosis.</title>
        <authorList>
            <consortium name="DOE Joint Genome Institute"/>
            <person name="Martino E."/>
            <person name="Morin E."/>
            <person name="Grelet G."/>
            <person name="Kuo A."/>
            <person name="Kohler A."/>
            <person name="Daghino S."/>
            <person name="Barry K."/>
            <person name="Choi C."/>
            <person name="Cichocki N."/>
            <person name="Clum A."/>
            <person name="Copeland A."/>
            <person name="Hainaut M."/>
            <person name="Haridas S."/>
            <person name="Labutti K."/>
            <person name="Lindquist E."/>
            <person name="Lipzen A."/>
            <person name="Khouja H.-R."/>
            <person name="Murat C."/>
            <person name="Ohm R."/>
            <person name="Olson A."/>
            <person name="Spatafora J."/>
            <person name="Veneault-Fourrey C."/>
            <person name="Henrissat B."/>
            <person name="Grigoriev I."/>
            <person name="Martin F."/>
            <person name="Perotto S."/>
        </authorList>
    </citation>
    <scope>NUCLEOTIDE SEQUENCE [LARGE SCALE GENOMIC DNA]</scope>
    <source>
        <strain evidence="25 26">E</strain>
    </source>
</reference>
<evidence type="ECO:0000256" key="12">
    <source>
        <dbReference type="ARBA" id="ARBA00023002"/>
    </source>
</evidence>
<evidence type="ECO:0000256" key="18">
    <source>
        <dbReference type="ARBA" id="ARBA00038851"/>
    </source>
</evidence>
<accession>A0A2J6STJ8</accession>
<keyword evidence="4 23" id="KW-0444">Lipid biosynthesis</keyword>
<dbReference type="EMBL" id="KZ613866">
    <property type="protein sequence ID" value="PMD54116.1"/>
    <property type="molecule type" value="Genomic_DNA"/>
</dbReference>
<keyword evidence="6 23" id="KW-0812">Transmembrane</keyword>
<evidence type="ECO:0000256" key="19">
    <source>
        <dbReference type="ARBA" id="ARBA00039984"/>
    </source>
</evidence>
<protein>
    <recommendedName>
        <fullName evidence="19">7-dehydrocholesterol reductase</fullName>
        <ecNumber evidence="18">1.3.1.21</ecNumber>
    </recommendedName>
    <alternativeName>
        <fullName evidence="20">Sterol Delta(7)-reductase</fullName>
    </alternativeName>
</protein>
<dbReference type="GO" id="GO:0006695">
    <property type="term" value="P:cholesterol biosynthetic process"/>
    <property type="evidence" value="ECO:0007669"/>
    <property type="project" value="UniProtKB-KW"/>
</dbReference>
<keyword evidence="10 23" id="KW-0752">Steroid biosynthesis</keyword>
<dbReference type="STRING" id="1095630.A0A2J6STJ8"/>
<keyword evidence="14 23" id="KW-0443">Lipid metabolism</keyword>
<dbReference type="GO" id="GO:0016132">
    <property type="term" value="P:brassinosteroid biosynthetic process"/>
    <property type="evidence" value="ECO:0007669"/>
    <property type="project" value="TreeGrafter"/>
</dbReference>
<feature type="transmembrane region" description="Helical" evidence="23">
    <location>
        <begin position="273"/>
        <end position="292"/>
    </location>
</feature>
<evidence type="ECO:0000256" key="17">
    <source>
        <dbReference type="ARBA" id="ARBA00023221"/>
    </source>
</evidence>
<feature type="transmembrane region" description="Helical" evidence="23">
    <location>
        <begin position="49"/>
        <end position="67"/>
    </location>
</feature>
<keyword evidence="8" id="KW-0256">Endoplasmic reticulum</keyword>
<keyword evidence="15 23" id="KW-0472">Membrane</keyword>
<keyword evidence="9" id="KW-0521">NADP</keyword>
<comment type="similarity">
    <text evidence="3 23">Belongs to the ERG4/ERG24 family.</text>
</comment>
<evidence type="ECO:0000256" key="8">
    <source>
        <dbReference type="ARBA" id="ARBA00022824"/>
    </source>
</evidence>
<evidence type="ECO:0000256" key="10">
    <source>
        <dbReference type="ARBA" id="ARBA00022955"/>
    </source>
</evidence>
<dbReference type="RefSeq" id="XP_024731020.1">
    <property type="nucleotide sequence ID" value="XM_024875721.1"/>
</dbReference>
<evidence type="ECO:0000313" key="25">
    <source>
        <dbReference type="EMBL" id="PMD54116.1"/>
    </source>
</evidence>
<dbReference type="GeneID" id="36583800"/>
<evidence type="ECO:0000256" key="9">
    <source>
        <dbReference type="ARBA" id="ARBA00022857"/>
    </source>
</evidence>
<dbReference type="Pfam" id="PF01222">
    <property type="entry name" value="ERG4_ERG24"/>
    <property type="match status" value="1"/>
</dbReference>
<dbReference type="PANTHER" id="PTHR21257:SF38">
    <property type="entry name" value="7-DEHYDROCHOLESTEROL REDUCTASE"/>
    <property type="match status" value="1"/>
</dbReference>
<dbReference type="PANTHER" id="PTHR21257">
    <property type="entry name" value="DELTA(14)-STEROL REDUCTASE"/>
    <property type="match status" value="1"/>
</dbReference>
<organism evidence="25 26">
    <name type="scientific">Hyaloscypha bicolor E</name>
    <dbReference type="NCBI Taxonomy" id="1095630"/>
    <lineage>
        <taxon>Eukaryota</taxon>
        <taxon>Fungi</taxon>
        <taxon>Dikarya</taxon>
        <taxon>Ascomycota</taxon>
        <taxon>Pezizomycotina</taxon>
        <taxon>Leotiomycetes</taxon>
        <taxon>Helotiales</taxon>
        <taxon>Hyaloscyphaceae</taxon>
        <taxon>Hyaloscypha</taxon>
        <taxon>Hyaloscypha bicolor</taxon>
    </lineage>
</organism>
<feature type="transmembrane region" description="Helical" evidence="23">
    <location>
        <begin position="243"/>
        <end position="261"/>
    </location>
</feature>
<evidence type="ECO:0000256" key="20">
    <source>
        <dbReference type="ARBA" id="ARBA00042688"/>
    </source>
</evidence>
<evidence type="ECO:0000256" key="23">
    <source>
        <dbReference type="RuleBase" id="RU369120"/>
    </source>
</evidence>
<evidence type="ECO:0000256" key="2">
    <source>
        <dbReference type="ARBA" id="ARBA00004770"/>
    </source>
</evidence>
<evidence type="ECO:0000256" key="24">
    <source>
        <dbReference type="SAM" id="SignalP"/>
    </source>
</evidence>
<name>A0A2J6STJ8_9HELO</name>
<dbReference type="OrthoDB" id="5326588at2759"/>
<comment type="subcellular location">
    <subcellularLocation>
        <location evidence="1">Endoplasmic reticulum membrane</location>
        <topology evidence="1">Multi-pass membrane protein</topology>
    </subcellularLocation>
</comment>
<feature type="transmembrane region" description="Helical" evidence="23">
    <location>
        <begin position="354"/>
        <end position="382"/>
    </location>
</feature>
<evidence type="ECO:0000256" key="3">
    <source>
        <dbReference type="ARBA" id="ARBA00005402"/>
    </source>
</evidence>
<dbReference type="Gene3D" id="1.20.120.1630">
    <property type="match status" value="1"/>
</dbReference>
<feature type="transmembrane region" description="Helical" evidence="23">
    <location>
        <begin position="120"/>
        <end position="138"/>
    </location>
</feature>
<feature type="transmembrane region" description="Helical" evidence="23">
    <location>
        <begin position="206"/>
        <end position="223"/>
    </location>
</feature>
<keyword evidence="11 23" id="KW-1133">Transmembrane helix</keyword>
<dbReference type="EC" id="1.3.1.21" evidence="18"/>
<feature type="transmembrane region" description="Helical" evidence="23">
    <location>
        <begin position="88"/>
        <end position="108"/>
    </location>
</feature>
<keyword evidence="5" id="KW-0153">Cholesterol metabolism</keyword>
<evidence type="ECO:0000256" key="5">
    <source>
        <dbReference type="ARBA" id="ARBA00022548"/>
    </source>
</evidence>
<dbReference type="InterPro" id="IPR001171">
    <property type="entry name" value="ERG24_DHCR-like"/>
</dbReference>
<feature type="signal peptide" evidence="24">
    <location>
        <begin position="1"/>
        <end position="16"/>
    </location>
</feature>
<evidence type="ECO:0000256" key="15">
    <source>
        <dbReference type="ARBA" id="ARBA00023136"/>
    </source>
</evidence>
<dbReference type="AlphaFoldDB" id="A0A2J6STJ8"/>